<comment type="similarity">
    <text evidence="2">Belongs to the dynactin subunits 5/6 family. Dynactin subunit 6 subfamily.</text>
</comment>
<dbReference type="PANTHER" id="PTHR13072:SF0">
    <property type="entry name" value="DYNACTIN SUBUNIT 6"/>
    <property type="match status" value="1"/>
</dbReference>
<evidence type="ECO:0000256" key="1">
    <source>
        <dbReference type="ARBA" id="ARBA00004245"/>
    </source>
</evidence>
<dbReference type="EMBL" id="GBBM01002667">
    <property type="protein sequence ID" value="JAC32751.1"/>
    <property type="molecule type" value="mRNA"/>
</dbReference>
<evidence type="ECO:0000256" key="5">
    <source>
        <dbReference type="ARBA" id="ARBA00023212"/>
    </source>
</evidence>
<dbReference type="CDD" id="cd04646">
    <property type="entry name" value="LbH_Dynactin_6"/>
    <property type="match status" value="1"/>
</dbReference>
<organism evidence="7">
    <name type="scientific">Amblyomma triste</name>
    <name type="common">Neotropical tick</name>
    <dbReference type="NCBI Taxonomy" id="251400"/>
    <lineage>
        <taxon>Eukaryota</taxon>
        <taxon>Metazoa</taxon>
        <taxon>Ecdysozoa</taxon>
        <taxon>Arthropoda</taxon>
        <taxon>Chelicerata</taxon>
        <taxon>Arachnida</taxon>
        <taxon>Acari</taxon>
        <taxon>Parasitiformes</taxon>
        <taxon>Ixodida</taxon>
        <taxon>Ixodoidea</taxon>
        <taxon>Ixodidae</taxon>
        <taxon>Amblyomminae</taxon>
        <taxon>Amblyomma</taxon>
    </lineage>
</organism>
<dbReference type="PANTHER" id="PTHR13072">
    <property type="entry name" value="DYNACTIN 6"/>
    <property type="match status" value="1"/>
</dbReference>
<dbReference type="GO" id="GO:0070840">
    <property type="term" value="F:dynein complex binding"/>
    <property type="evidence" value="ECO:0007669"/>
    <property type="project" value="TreeGrafter"/>
</dbReference>
<evidence type="ECO:0000256" key="6">
    <source>
        <dbReference type="ARBA" id="ARBA00034687"/>
    </source>
</evidence>
<evidence type="ECO:0000256" key="3">
    <source>
        <dbReference type="ARBA" id="ARBA00016573"/>
    </source>
</evidence>
<keyword evidence="4" id="KW-0963">Cytoplasm</keyword>
<reference evidence="7" key="1">
    <citation type="submission" date="2014-03" db="EMBL/GenBank/DDBJ databases">
        <title>The sialotranscriptome of Amblyomma triste, Amblyomma parvum and Amblyomma cajennense ticks, uncovered by 454-based RNA-seq.</title>
        <authorList>
            <person name="Garcia G.R."/>
            <person name="Gardinassi L.G."/>
            <person name="Ribeiro J.M."/>
            <person name="Anatriello E."/>
            <person name="Ferreira B.R."/>
            <person name="Moreira H.N."/>
            <person name="Mafra C."/>
            <person name="Olegario M.M."/>
            <person name="Szabo P.J."/>
            <person name="Miranda-Santos I.K."/>
            <person name="Maruyama S.R."/>
        </authorList>
    </citation>
    <scope>NUCLEOTIDE SEQUENCE</scope>
    <source>
        <strain evidence="7">Mato Grasso do Sul</strain>
        <tissue evidence="7">Salivary glands</tissue>
    </source>
</reference>
<dbReference type="Gene3D" id="2.160.10.10">
    <property type="entry name" value="Hexapeptide repeat proteins"/>
    <property type="match status" value="1"/>
</dbReference>
<accession>A0A023GF93</accession>
<evidence type="ECO:0000313" key="7">
    <source>
        <dbReference type="EMBL" id="JAC32751.1"/>
    </source>
</evidence>
<proteinExistence type="evidence at transcript level"/>
<dbReference type="GO" id="GO:0007052">
    <property type="term" value="P:mitotic spindle organization"/>
    <property type="evidence" value="ECO:0007669"/>
    <property type="project" value="TreeGrafter"/>
</dbReference>
<protein>
    <recommendedName>
        <fullName evidence="3">Dynactin subunit 6</fullName>
    </recommendedName>
</protein>
<evidence type="ECO:0000256" key="4">
    <source>
        <dbReference type="ARBA" id="ARBA00022490"/>
    </source>
</evidence>
<keyword evidence="5" id="KW-0206">Cytoskeleton</keyword>
<dbReference type="AlphaFoldDB" id="A0A023GF93"/>
<name>A0A023GF93_AMBTT</name>
<dbReference type="SUPFAM" id="SSF51161">
    <property type="entry name" value="Trimeric LpxA-like enzymes"/>
    <property type="match status" value="1"/>
</dbReference>
<evidence type="ECO:0000256" key="2">
    <source>
        <dbReference type="ARBA" id="ARBA00007719"/>
    </source>
</evidence>
<comment type="function">
    <text evidence="6">Part of the dynactin complex that activates the molecular motor dynein for ultra-processive transport along microtubules.</text>
</comment>
<dbReference type="GO" id="GO:0005869">
    <property type="term" value="C:dynactin complex"/>
    <property type="evidence" value="ECO:0007669"/>
    <property type="project" value="InterPro"/>
</dbReference>
<comment type="subcellular location">
    <subcellularLocation>
        <location evidence="1">Cytoplasm</location>
        <location evidence="1">Cytoskeleton</location>
    </subcellularLocation>
</comment>
<sequence>MSTSSLPRPPGGTVKIYAGAVVTAECEIKGDVTIGSRTIVHPAAHIIAEAGPIIIGDNNLIEEQVYIVNRRNEGDPPDSEVVMTIGNNNVFEVGSYSEALVIGNNNVLESKSKLGRYTELTSGCVIGAMCEVSTHEKLKENTVVYGRTCERRIQNEKPATQTLQLDFLNKVLPNYHYFWKPSKGEQVLQQLKKQ</sequence>
<dbReference type="InterPro" id="IPR027777">
    <property type="entry name" value="DCTN6"/>
</dbReference>
<dbReference type="InterPro" id="IPR011004">
    <property type="entry name" value="Trimer_LpxA-like_sf"/>
</dbReference>